<dbReference type="Gene3D" id="1.10.750.20">
    <property type="entry name" value="SOCS box"/>
    <property type="match status" value="1"/>
</dbReference>
<dbReference type="SUPFAM" id="SSF48403">
    <property type="entry name" value="Ankyrin repeat"/>
    <property type="match status" value="1"/>
</dbReference>
<evidence type="ECO:0000313" key="7">
    <source>
        <dbReference type="Proteomes" id="UP000242188"/>
    </source>
</evidence>
<evidence type="ECO:0000313" key="6">
    <source>
        <dbReference type="EMBL" id="OWF50293.1"/>
    </source>
</evidence>
<evidence type="ECO:0000256" key="1">
    <source>
        <dbReference type="ARBA" id="ARBA00022737"/>
    </source>
</evidence>
<comment type="caution">
    <text evidence="6">The sequence shown here is derived from an EMBL/GenBank/DDBJ whole genome shotgun (WGS) entry which is preliminary data.</text>
</comment>
<dbReference type="Pfam" id="PF12796">
    <property type="entry name" value="Ank_2"/>
    <property type="match status" value="1"/>
</dbReference>
<dbReference type="InterPro" id="IPR002110">
    <property type="entry name" value="Ankyrin_rpt"/>
</dbReference>
<keyword evidence="1" id="KW-0677">Repeat</keyword>
<dbReference type="Pfam" id="PF07525">
    <property type="entry name" value="SOCS_box"/>
    <property type="match status" value="1"/>
</dbReference>
<dbReference type="PANTHER" id="PTHR24198:SF165">
    <property type="entry name" value="ANKYRIN REPEAT-CONTAINING PROTEIN-RELATED"/>
    <property type="match status" value="1"/>
</dbReference>
<dbReference type="Gene3D" id="1.25.40.20">
    <property type="entry name" value="Ankyrin repeat-containing domain"/>
    <property type="match status" value="2"/>
</dbReference>
<dbReference type="OrthoDB" id="6120662at2759"/>
<evidence type="ECO:0000256" key="4">
    <source>
        <dbReference type="SAM" id="MobiDB-lite"/>
    </source>
</evidence>
<dbReference type="InterPro" id="IPR001496">
    <property type="entry name" value="SOCS_box"/>
</dbReference>
<keyword evidence="7" id="KW-1185">Reference proteome</keyword>
<accession>A0A210QNH6</accession>
<dbReference type="PROSITE" id="PS50297">
    <property type="entry name" value="ANK_REP_REGION"/>
    <property type="match status" value="1"/>
</dbReference>
<dbReference type="SMART" id="SM00248">
    <property type="entry name" value="ANK"/>
    <property type="match status" value="7"/>
</dbReference>
<dbReference type="PANTHER" id="PTHR24198">
    <property type="entry name" value="ANKYRIN REPEAT AND PROTEIN KINASE DOMAIN-CONTAINING PROTEIN"/>
    <property type="match status" value="1"/>
</dbReference>
<proteinExistence type="predicted"/>
<dbReference type="PROSITE" id="PS50225">
    <property type="entry name" value="SOCS"/>
    <property type="match status" value="1"/>
</dbReference>
<organism evidence="6 7">
    <name type="scientific">Mizuhopecten yessoensis</name>
    <name type="common">Japanese scallop</name>
    <name type="synonym">Patinopecten yessoensis</name>
    <dbReference type="NCBI Taxonomy" id="6573"/>
    <lineage>
        <taxon>Eukaryota</taxon>
        <taxon>Metazoa</taxon>
        <taxon>Spiralia</taxon>
        <taxon>Lophotrochozoa</taxon>
        <taxon>Mollusca</taxon>
        <taxon>Bivalvia</taxon>
        <taxon>Autobranchia</taxon>
        <taxon>Pteriomorphia</taxon>
        <taxon>Pectinida</taxon>
        <taxon>Pectinoidea</taxon>
        <taxon>Pectinidae</taxon>
        <taxon>Mizuhopecten</taxon>
    </lineage>
</organism>
<dbReference type="EMBL" id="NEDP02002676">
    <property type="protein sequence ID" value="OWF50293.1"/>
    <property type="molecule type" value="Genomic_DNA"/>
</dbReference>
<dbReference type="InterPro" id="IPR036770">
    <property type="entry name" value="Ankyrin_rpt-contain_sf"/>
</dbReference>
<gene>
    <name evidence="6" type="ORF">KP79_PYT23937</name>
</gene>
<keyword evidence="2 3" id="KW-0040">ANK repeat</keyword>
<dbReference type="Proteomes" id="UP000242188">
    <property type="component" value="Unassembled WGS sequence"/>
</dbReference>
<dbReference type="CDD" id="cd03587">
    <property type="entry name" value="SOCS"/>
    <property type="match status" value="1"/>
</dbReference>
<feature type="domain" description="SOCS box" evidence="5">
    <location>
        <begin position="392"/>
        <end position="433"/>
    </location>
</feature>
<reference evidence="6 7" key="1">
    <citation type="journal article" date="2017" name="Nat. Ecol. Evol.">
        <title>Scallop genome provides insights into evolution of bilaterian karyotype and development.</title>
        <authorList>
            <person name="Wang S."/>
            <person name="Zhang J."/>
            <person name="Jiao W."/>
            <person name="Li J."/>
            <person name="Xun X."/>
            <person name="Sun Y."/>
            <person name="Guo X."/>
            <person name="Huan P."/>
            <person name="Dong B."/>
            <person name="Zhang L."/>
            <person name="Hu X."/>
            <person name="Sun X."/>
            <person name="Wang J."/>
            <person name="Zhao C."/>
            <person name="Wang Y."/>
            <person name="Wang D."/>
            <person name="Huang X."/>
            <person name="Wang R."/>
            <person name="Lv J."/>
            <person name="Li Y."/>
            <person name="Zhang Z."/>
            <person name="Liu B."/>
            <person name="Lu W."/>
            <person name="Hui Y."/>
            <person name="Liang J."/>
            <person name="Zhou Z."/>
            <person name="Hou R."/>
            <person name="Li X."/>
            <person name="Liu Y."/>
            <person name="Li H."/>
            <person name="Ning X."/>
            <person name="Lin Y."/>
            <person name="Zhao L."/>
            <person name="Xing Q."/>
            <person name="Dou J."/>
            <person name="Li Y."/>
            <person name="Mao J."/>
            <person name="Guo H."/>
            <person name="Dou H."/>
            <person name="Li T."/>
            <person name="Mu C."/>
            <person name="Jiang W."/>
            <person name="Fu Q."/>
            <person name="Fu X."/>
            <person name="Miao Y."/>
            <person name="Liu J."/>
            <person name="Yu Q."/>
            <person name="Li R."/>
            <person name="Liao H."/>
            <person name="Li X."/>
            <person name="Kong Y."/>
            <person name="Jiang Z."/>
            <person name="Chourrout D."/>
            <person name="Li R."/>
            <person name="Bao Z."/>
        </authorList>
    </citation>
    <scope>NUCLEOTIDE SEQUENCE [LARGE SCALE GENOMIC DNA]</scope>
    <source>
        <strain evidence="6 7">PY_sf001</strain>
    </source>
</reference>
<feature type="compositionally biased region" description="Polar residues" evidence="4">
    <location>
        <begin position="1"/>
        <end position="11"/>
    </location>
</feature>
<protein>
    <submittedName>
        <fullName evidence="6">Serine/threonine-protein phosphatase 6 regulatory ankyrin repeat subunit B</fullName>
    </submittedName>
</protein>
<sequence>MESDTPSSNNAQCPVPPPPPLSQMQSPSIEESSPSCGRSCFGLSDIDQAIKMRQKEMQFKIVGAIEQQDVSLLTSLINDGVNLDAVILYAKTPLTYALELGHGDMACQLIRAGCDVEKSVESTMALKPIHFAVLRNCINALKELLAHEVNINGTDAGKTTALHYSCFFGFDIAVNILLSNNADITSSDSCGRTPLHRALERNHQNIAENLINHGASVDSQDVFGWPPLFQSIIFNSEKIVAFLIEKNCDLNIRDCHGNTALHLACDRCSPNSTQILVSTSIEYQKRKKKIPTEELTHLLIGQNSKPSHSMIQLLVNAGACINICNRAHETPMYLSAFSRDSTLTDYLYLAGGKVDRQWIQLCDDVNLARHRSDEYAPQHHQFEVLLEPQLFLSHQCRGCIRLTLGQTRNIRDAITRLPIPPKLKMYINECEMTLEMVDKNNMDTMVS</sequence>
<name>A0A210QNH6_MIZYE</name>
<dbReference type="STRING" id="6573.A0A210QNH6"/>
<dbReference type="PROSITE" id="PS50088">
    <property type="entry name" value="ANK_REPEAT"/>
    <property type="match status" value="1"/>
</dbReference>
<evidence type="ECO:0000256" key="3">
    <source>
        <dbReference type="PROSITE-ProRule" id="PRU00023"/>
    </source>
</evidence>
<feature type="region of interest" description="Disordered" evidence="4">
    <location>
        <begin position="1"/>
        <end position="36"/>
    </location>
</feature>
<feature type="repeat" description="ANK" evidence="3">
    <location>
        <begin position="190"/>
        <end position="222"/>
    </location>
</feature>
<evidence type="ECO:0000256" key="2">
    <source>
        <dbReference type="ARBA" id="ARBA00023043"/>
    </source>
</evidence>
<dbReference type="AlphaFoldDB" id="A0A210QNH6"/>
<evidence type="ECO:0000259" key="5">
    <source>
        <dbReference type="PROSITE" id="PS50225"/>
    </source>
</evidence>